<evidence type="ECO:0000256" key="6">
    <source>
        <dbReference type="ARBA" id="ARBA00023136"/>
    </source>
</evidence>
<dbReference type="eggNOG" id="COG0348">
    <property type="taxonomic scope" value="Bacteria"/>
</dbReference>
<protein>
    <submittedName>
        <fullName evidence="9">4Fe-4S ferredoxin, iron-sulfur binding protein</fullName>
    </submittedName>
</protein>
<dbReference type="PANTHER" id="PTHR30224">
    <property type="entry name" value="ELECTRON TRANSPORT PROTEIN"/>
    <property type="match status" value="1"/>
</dbReference>
<keyword evidence="6 7" id="KW-0472">Membrane</keyword>
<accession>Q1IM84</accession>
<reference evidence="9 10" key="1">
    <citation type="journal article" date="2009" name="Appl. Environ. Microbiol.">
        <title>Three genomes from the phylum Acidobacteria provide insight into the lifestyles of these microorganisms in soils.</title>
        <authorList>
            <person name="Ward N.L."/>
            <person name="Challacombe J.F."/>
            <person name="Janssen P.H."/>
            <person name="Henrissat B."/>
            <person name="Coutinho P.M."/>
            <person name="Wu M."/>
            <person name="Xie G."/>
            <person name="Haft D.H."/>
            <person name="Sait M."/>
            <person name="Badger J."/>
            <person name="Barabote R.D."/>
            <person name="Bradley B."/>
            <person name="Brettin T.S."/>
            <person name="Brinkac L.M."/>
            <person name="Bruce D."/>
            <person name="Creasy T."/>
            <person name="Daugherty S.C."/>
            <person name="Davidsen T.M."/>
            <person name="DeBoy R.T."/>
            <person name="Detter J.C."/>
            <person name="Dodson R.J."/>
            <person name="Durkin A.S."/>
            <person name="Ganapathy A."/>
            <person name="Gwinn-Giglio M."/>
            <person name="Han C.S."/>
            <person name="Khouri H."/>
            <person name="Kiss H."/>
            <person name="Kothari S.P."/>
            <person name="Madupu R."/>
            <person name="Nelson K.E."/>
            <person name="Nelson W.C."/>
            <person name="Paulsen I."/>
            <person name="Penn K."/>
            <person name="Ren Q."/>
            <person name="Rosovitz M.J."/>
            <person name="Selengut J.D."/>
            <person name="Shrivastava S."/>
            <person name="Sullivan S.A."/>
            <person name="Tapia R."/>
            <person name="Thompson L.S."/>
            <person name="Watkins K.L."/>
            <person name="Yang Q."/>
            <person name="Yu C."/>
            <person name="Zafar N."/>
            <person name="Zhou L."/>
            <person name="Kuske C.R."/>
        </authorList>
    </citation>
    <scope>NUCLEOTIDE SEQUENCE [LARGE SCALE GENOMIC DNA]</scope>
    <source>
        <strain evidence="9 10">Ellin345</strain>
    </source>
</reference>
<feature type="domain" description="4Fe-4S ferredoxin-type" evidence="8">
    <location>
        <begin position="240"/>
        <end position="268"/>
    </location>
</feature>
<feature type="transmembrane region" description="Helical" evidence="7">
    <location>
        <begin position="94"/>
        <end position="112"/>
    </location>
</feature>
<feature type="transmembrane region" description="Helical" evidence="7">
    <location>
        <begin position="155"/>
        <end position="175"/>
    </location>
</feature>
<evidence type="ECO:0000256" key="5">
    <source>
        <dbReference type="ARBA" id="ARBA00023014"/>
    </source>
</evidence>
<sequence length="350" mass="38275">MAAQAQFPIPPSAKKKLVRRVGKDHSQLVRRAVQYSFFALNLWIGFQFYGFVRYCETGGATTKFSRPAGVEGWLPIASLMNLKYFLITGHMPKALVAGMLLLSAFLGISLLLKKSFCSWLCPVGTISEWLWKLGRKLIGRSVALPRGLDIPLRGLKYLLMSFFLFAVGTMSAGAIEQFLSGPYGAVADVQMLNFFRHLGQTAAAVLVVLVALSLFIQNFWCRYLCPYGALMGVVALASPSKIERFPDPCIDCGKCSKACPSLLPVDQLVTIRSPECTACMECVAVCPAEGALAFTLPHRRTLKPVAIAALIAAFFFGAVLYGKATGHWRPNVSQETYMELIGHAEAAIHP</sequence>
<evidence type="ECO:0000313" key="10">
    <source>
        <dbReference type="Proteomes" id="UP000002432"/>
    </source>
</evidence>
<name>Q1IM84_KORVE</name>
<dbReference type="PANTHER" id="PTHR30224:SF4">
    <property type="entry name" value="ELECTRON TRANSPORT PROTEIN YCCM-RELATED"/>
    <property type="match status" value="1"/>
</dbReference>
<evidence type="ECO:0000259" key="8">
    <source>
        <dbReference type="PROSITE" id="PS51379"/>
    </source>
</evidence>
<evidence type="ECO:0000256" key="4">
    <source>
        <dbReference type="ARBA" id="ARBA00023004"/>
    </source>
</evidence>
<proteinExistence type="predicted"/>
<dbReference type="AlphaFoldDB" id="Q1IM84"/>
<organism evidence="9 10">
    <name type="scientific">Koribacter versatilis (strain Ellin345)</name>
    <dbReference type="NCBI Taxonomy" id="204669"/>
    <lineage>
        <taxon>Bacteria</taxon>
        <taxon>Pseudomonadati</taxon>
        <taxon>Acidobacteriota</taxon>
        <taxon>Terriglobia</taxon>
        <taxon>Terriglobales</taxon>
        <taxon>Candidatus Korobacteraceae</taxon>
        <taxon>Candidatus Korobacter</taxon>
    </lineage>
</organism>
<feature type="transmembrane region" description="Helical" evidence="7">
    <location>
        <begin position="305"/>
        <end position="322"/>
    </location>
</feature>
<dbReference type="EnsemblBacteria" id="ABF42016">
    <property type="protein sequence ID" value="ABF42016"/>
    <property type="gene ID" value="Acid345_3015"/>
</dbReference>
<evidence type="ECO:0000313" key="9">
    <source>
        <dbReference type="EMBL" id="ABF42016.1"/>
    </source>
</evidence>
<evidence type="ECO:0000256" key="3">
    <source>
        <dbReference type="ARBA" id="ARBA00022723"/>
    </source>
</evidence>
<keyword evidence="2" id="KW-1003">Cell membrane</keyword>
<evidence type="ECO:0000256" key="2">
    <source>
        <dbReference type="ARBA" id="ARBA00022475"/>
    </source>
</evidence>
<gene>
    <name evidence="9" type="ordered locus">Acid345_3015</name>
</gene>
<dbReference type="GO" id="GO:0051536">
    <property type="term" value="F:iron-sulfur cluster binding"/>
    <property type="evidence" value="ECO:0007669"/>
    <property type="project" value="UniProtKB-KW"/>
</dbReference>
<dbReference type="SUPFAM" id="SSF54862">
    <property type="entry name" value="4Fe-4S ferredoxins"/>
    <property type="match status" value="1"/>
</dbReference>
<evidence type="ECO:0000256" key="7">
    <source>
        <dbReference type="SAM" id="Phobius"/>
    </source>
</evidence>
<feature type="transmembrane region" description="Helical" evidence="7">
    <location>
        <begin position="195"/>
        <end position="216"/>
    </location>
</feature>
<dbReference type="Pfam" id="PF13237">
    <property type="entry name" value="Fer4_10"/>
    <property type="match status" value="1"/>
</dbReference>
<dbReference type="Proteomes" id="UP000002432">
    <property type="component" value="Chromosome"/>
</dbReference>
<dbReference type="EMBL" id="CP000360">
    <property type="protein sequence ID" value="ABF42016.1"/>
    <property type="molecule type" value="Genomic_DNA"/>
</dbReference>
<dbReference type="RefSeq" id="WP_011523817.1">
    <property type="nucleotide sequence ID" value="NC_008009.1"/>
</dbReference>
<dbReference type="PROSITE" id="PS51379">
    <property type="entry name" value="4FE4S_FER_2"/>
    <property type="match status" value="2"/>
</dbReference>
<dbReference type="GO" id="GO:0005886">
    <property type="term" value="C:plasma membrane"/>
    <property type="evidence" value="ECO:0007669"/>
    <property type="project" value="UniProtKB-SubCell"/>
</dbReference>
<keyword evidence="3" id="KW-0479">Metal-binding</keyword>
<dbReference type="KEGG" id="aba:Acid345_3015"/>
<dbReference type="PROSITE" id="PS00198">
    <property type="entry name" value="4FE4S_FER_1"/>
    <property type="match status" value="1"/>
</dbReference>
<feature type="domain" description="4Fe-4S ferredoxin-type" evidence="8">
    <location>
        <begin position="269"/>
        <end position="297"/>
    </location>
</feature>
<dbReference type="Pfam" id="PF12801">
    <property type="entry name" value="Fer4_5"/>
    <property type="match status" value="2"/>
</dbReference>
<keyword evidence="7" id="KW-1133">Transmembrane helix</keyword>
<keyword evidence="7" id="KW-0812">Transmembrane</keyword>
<dbReference type="InterPro" id="IPR052378">
    <property type="entry name" value="NosR_regulator"/>
</dbReference>
<dbReference type="STRING" id="204669.Acid345_3015"/>
<keyword evidence="4" id="KW-0408">Iron</keyword>
<dbReference type="GO" id="GO:0046872">
    <property type="term" value="F:metal ion binding"/>
    <property type="evidence" value="ECO:0007669"/>
    <property type="project" value="UniProtKB-KW"/>
</dbReference>
<evidence type="ECO:0000256" key="1">
    <source>
        <dbReference type="ARBA" id="ARBA00004236"/>
    </source>
</evidence>
<dbReference type="Gene3D" id="3.30.70.20">
    <property type="match status" value="1"/>
</dbReference>
<dbReference type="OrthoDB" id="9806398at2"/>
<dbReference type="InterPro" id="IPR017900">
    <property type="entry name" value="4Fe4S_Fe_S_CS"/>
</dbReference>
<keyword evidence="10" id="KW-1185">Reference proteome</keyword>
<dbReference type="InterPro" id="IPR017896">
    <property type="entry name" value="4Fe4S_Fe-S-bd"/>
</dbReference>
<comment type="subcellular location">
    <subcellularLocation>
        <location evidence="1">Cell membrane</location>
    </subcellularLocation>
</comment>
<keyword evidence="5" id="KW-0411">Iron-sulfur</keyword>
<feature type="transmembrane region" description="Helical" evidence="7">
    <location>
        <begin position="32"/>
        <end position="52"/>
    </location>
</feature>
<dbReference type="HOGENOM" id="CLU_033147_0_0_0"/>